<dbReference type="GO" id="GO:0003677">
    <property type="term" value="F:DNA binding"/>
    <property type="evidence" value="ECO:0007669"/>
    <property type="project" value="UniProtKB-KW"/>
</dbReference>
<dbReference type="PANTHER" id="PTHR33175">
    <property type="entry name" value="DNA-BINDING PROTEIN HU"/>
    <property type="match status" value="1"/>
</dbReference>
<dbReference type="PANTHER" id="PTHR33175:SF3">
    <property type="entry name" value="DNA-BINDING PROTEIN HU-BETA"/>
    <property type="match status" value="1"/>
</dbReference>
<dbReference type="InterPro" id="IPR010992">
    <property type="entry name" value="IHF-like_DNA-bd_dom_sf"/>
</dbReference>
<dbReference type="InterPro" id="IPR000119">
    <property type="entry name" value="Hist_DNA-bd"/>
</dbReference>
<dbReference type="GO" id="GO:0030527">
    <property type="term" value="F:structural constituent of chromatin"/>
    <property type="evidence" value="ECO:0007669"/>
    <property type="project" value="InterPro"/>
</dbReference>
<dbReference type="Pfam" id="PF00216">
    <property type="entry name" value="Bac_DNA_binding"/>
    <property type="match status" value="1"/>
</dbReference>
<name>J9FVI4_9ZZZZ</name>
<dbReference type="AlphaFoldDB" id="J9FVI4"/>
<evidence type="ECO:0000313" key="2">
    <source>
        <dbReference type="EMBL" id="EJW93567.1"/>
    </source>
</evidence>
<keyword evidence="1 2" id="KW-0238">DNA-binding</keyword>
<dbReference type="EMBL" id="AMCI01006893">
    <property type="protein sequence ID" value="EJW93567.1"/>
    <property type="molecule type" value="Genomic_DNA"/>
</dbReference>
<evidence type="ECO:0000256" key="1">
    <source>
        <dbReference type="ARBA" id="ARBA00023125"/>
    </source>
</evidence>
<dbReference type="GO" id="GO:0005829">
    <property type="term" value="C:cytosol"/>
    <property type="evidence" value="ECO:0007669"/>
    <property type="project" value="TreeGrafter"/>
</dbReference>
<dbReference type="Gene3D" id="4.10.520.10">
    <property type="entry name" value="IHF-like DNA-binding proteins"/>
    <property type="match status" value="1"/>
</dbReference>
<reference evidence="2" key="1">
    <citation type="journal article" date="2012" name="PLoS ONE">
        <title>Gene sets for utilization of primary and secondary nutrition supplies in the distal gut of endangered iberian lynx.</title>
        <authorList>
            <person name="Alcaide M."/>
            <person name="Messina E."/>
            <person name="Richter M."/>
            <person name="Bargiela R."/>
            <person name="Peplies J."/>
            <person name="Huws S.A."/>
            <person name="Newbold C.J."/>
            <person name="Golyshin P.N."/>
            <person name="Simon M.A."/>
            <person name="Lopez G."/>
            <person name="Yakimov M.M."/>
            <person name="Ferrer M."/>
        </authorList>
    </citation>
    <scope>NUCLEOTIDE SEQUENCE</scope>
</reference>
<proteinExistence type="predicted"/>
<organism evidence="2">
    <name type="scientific">gut metagenome</name>
    <dbReference type="NCBI Taxonomy" id="749906"/>
    <lineage>
        <taxon>unclassified sequences</taxon>
        <taxon>metagenomes</taxon>
        <taxon>organismal metagenomes</taxon>
    </lineage>
</organism>
<comment type="caution">
    <text evidence="2">The sequence shown here is derived from an EMBL/GenBank/DDBJ whole genome shotgun (WGS) entry which is preliminary data.</text>
</comment>
<dbReference type="SUPFAM" id="SSF47729">
    <property type="entry name" value="IHF-like DNA-binding proteins"/>
    <property type="match status" value="1"/>
</dbReference>
<accession>J9FVI4</accession>
<gene>
    <name evidence="2" type="ORF">EVA_18325</name>
</gene>
<sequence>MNNKDYINSMAARLDISPSEVQRLTQLFVNEIAESMDDNSSLAIPGFGSFEVVKKMERIVVNPSSRQRMLVPPKLVLSFKASANLKEKLNS</sequence>
<dbReference type="SMART" id="SM00411">
    <property type="entry name" value="BHL"/>
    <property type="match status" value="1"/>
</dbReference>
<dbReference type="CDD" id="cd13832">
    <property type="entry name" value="IHF"/>
    <property type="match status" value="1"/>
</dbReference>
<protein>
    <submittedName>
        <fullName evidence="2">Histone-like bacterial DNA-binding protein</fullName>
    </submittedName>
</protein>